<dbReference type="Proteomes" id="UP000807342">
    <property type="component" value="Unassembled WGS sequence"/>
</dbReference>
<dbReference type="EMBL" id="MU151429">
    <property type="protein sequence ID" value="KAF9443841.1"/>
    <property type="molecule type" value="Genomic_DNA"/>
</dbReference>
<dbReference type="AlphaFoldDB" id="A0A9P6BXB4"/>
<sequence length="168" mass="19021">MSSSTLDSSQPQQQLSPTEALWAHILRKDKLGLPPRNLDMPQVPTGPVDRNATSTRILLYDTQARLEQFSSRADAMLKGVQEANHELKTVGMLFEKDRDTLTNDMIDLVNRSQTEIQKAVGKPAQEPQVLAFQEKLELRVEGLNQRLDALQMVHYPQNRLLFLTDSLV</sequence>
<organism evidence="1 2">
    <name type="scientific">Macrolepiota fuliginosa MF-IS2</name>
    <dbReference type="NCBI Taxonomy" id="1400762"/>
    <lineage>
        <taxon>Eukaryota</taxon>
        <taxon>Fungi</taxon>
        <taxon>Dikarya</taxon>
        <taxon>Basidiomycota</taxon>
        <taxon>Agaricomycotina</taxon>
        <taxon>Agaricomycetes</taxon>
        <taxon>Agaricomycetidae</taxon>
        <taxon>Agaricales</taxon>
        <taxon>Agaricineae</taxon>
        <taxon>Agaricaceae</taxon>
        <taxon>Macrolepiota</taxon>
    </lineage>
</organism>
<evidence type="ECO:0000313" key="1">
    <source>
        <dbReference type="EMBL" id="KAF9443841.1"/>
    </source>
</evidence>
<gene>
    <name evidence="1" type="ORF">P691DRAFT_737309</name>
</gene>
<name>A0A9P6BXB4_9AGAR</name>
<dbReference type="OrthoDB" id="3270311at2759"/>
<evidence type="ECO:0000313" key="2">
    <source>
        <dbReference type="Proteomes" id="UP000807342"/>
    </source>
</evidence>
<keyword evidence="2" id="KW-1185">Reference proteome</keyword>
<accession>A0A9P6BXB4</accession>
<comment type="caution">
    <text evidence="1">The sequence shown here is derived from an EMBL/GenBank/DDBJ whole genome shotgun (WGS) entry which is preliminary data.</text>
</comment>
<protein>
    <submittedName>
        <fullName evidence="1">Uncharacterized protein</fullName>
    </submittedName>
</protein>
<proteinExistence type="predicted"/>
<reference evidence="1" key="1">
    <citation type="submission" date="2020-11" db="EMBL/GenBank/DDBJ databases">
        <authorList>
            <consortium name="DOE Joint Genome Institute"/>
            <person name="Ahrendt S."/>
            <person name="Riley R."/>
            <person name="Andreopoulos W."/>
            <person name="Labutti K."/>
            <person name="Pangilinan J."/>
            <person name="Ruiz-Duenas F.J."/>
            <person name="Barrasa J.M."/>
            <person name="Sanchez-Garcia M."/>
            <person name="Camarero S."/>
            <person name="Miyauchi S."/>
            <person name="Serrano A."/>
            <person name="Linde D."/>
            <person name="Babiker R."/>
            <person name="Drula E."/>
            <person name="Ayuso-Fernandez I."/>
            <person name="Pacheco R."/>
            <person name="Padilla G."/>
            <person name="Ferreira P."/>
            <person name="Barriuso J."/>
            <person name="Kellner H."/>
            <person name="Castanera R."/>
            <person name="Alfaro M."/>
            <person name="Ramirez L."/>
            <person name="Pisabarro A.G."/>
            <person name="Kuo A."/>
            <person name="Tritt A."/>
            <person name="Lipzen A."/>
            <person name="He G."/>
            <person name="Yan M."/>
            <person name="Ng V."/>
            <person name="Cullen D."/>
            <person name="Martin F."/>
            <person name="Rosso M.-N."/>
            <person name="Henrissat B."/>
            <person name="Hibbett D."/>
            <person name="Martinez A.T."/>
            <person name="Grigoriev I.V."/>
        </authorList>
    </citation>
    <scope>NUCLEOTIDE SEQUENCE</scope>
    <source>
        <strain evidence="1">MF-IS2</strain>
    </source>
</reference>